<dbReference type="Proteomes" id="UP001202328">
    <property type="component" value="Unassembled WGS sequence"/>
</dbReference>
<comment type="caution">
    <text evidence="1">The sequence shown here is derived from an EMBL/GenBank/DDBJ whole genome shotgun (WGS) entry which is preliminary data.</text>
</comment>
<keyword evidence="2" id="KW-1185">Reference proteome</keyword>
<evidence type="ECO:0000313" key="2">
    <source>
        <dbReference type="Proteomes" id="UP001202328"/>
    </source>
</evidence>
<organism evidence="1 2">
    <name type="scientific">Papaver atlanticum</name>
    <dbReference type="NCBI Taxonomy" id="357466"/>
    <lineage>
        <taxon>Eukaryota</taxon>
        <taxon>Viridiplantae</taxon>
        <taxon>Streptophyta</taxon>
        <taxon>Embryophyta</taxon>
        <taxon>Tracheophyta</taxon>
        <taxon>Spermatophyta</taxon>
        <taxon>Magnoliopsida</taxon>
        <taxon>Ranunculales</taxon>
        <taxon>Papaveraceae</taxon>
        <taxon>Papaveroideae</taxon>
        <taxon>Papaver</taxon>
    </lineage>
</organism>
<sequence>MHVQVYYLSFCRIHQVNNLRYFDLDTIDAHERTSTLSAIHIRNLDLLMIIMYLDLGSHYLCVMYITPHTIIHRLGSIGRACGILPRGCGFDSDGQKPT</sequence>
<dbReference type="AlphaFoldDB" id="A0AAD4TA24"/>
<dbReference type="EMBL" id="JAJJMB010003897">
    <property type="protein sequence ID" value="KAI3945045.1"/>
    <property type="molecule type" value="Genomic_DNA"/>
</dbReference>
<name>A0AAD4TA24_9MAGN</name>
<gene>
    <name evidence="1" type="ORF">MKW98_009849</name>
</gene>
<protein>
    <submittedName>
        <fullName evidence="1">Uncharacterized protein</fullName>
    </submittedName>
</protein>
<evidence type="ECO:0000313" key="1">
    <source>
        <dbReference type="EMBL" id="KAI3945045.1"/>
    </source>
</evidence>
<proteinExistence type="predicted"/>
<reference evidence="1" key="1">
    <citation type="submission" date="2022-04" db="EMBL/GenBank/DDBJ databases">
        <title>A functionally conserved STORR gene fusion in Papaver species that diverged 16.8 million years ago.</title>
        <authorList>
            <person name="Catania T."/>
        </authorList>
    </citation>
    <scope>NUCLEOTIDE SEQUENCE</scope>
    <source>
        <strain evidence="1">S-188037</strain>
    </source>
</reference>
<accession>A0AAD4TA24</accession>